<feature type="domain" description="PBP" evidence="3">
    <location>
        <begin position="25"/>
        <end position="286"/>
    </location>
</feature>
<accession>W7YKS6</accession>
<dbReference type="eggNOG" id="COG0226">
    <property type="taxonomic scope" value="Bacteria"/>
</dbReference>
<evidence type="ECO:0000256" key="2">
    <source>
        <dbReference type="SAM" id="SignalP"/>
    </source>
</evidence>
<dbReference type="PANTHER" id="PTHR30570:SF1">
    <property type="entry name" value="PHOSPHATE-BINDING PROTEIN PSTS"/>
    <property type="match status" value="1"/>
</dbReference>
<dbReference type="InterPro" id="IPR024370">
    <property type="entry name" value="PBP_domain"/>
</dbReference>
<dbReference type="PROSITE" id="PS51257">
    <property type="entry name" value="PROKAR_LIPOPROTEIN"/>
    <property type="match status" value="1"/>
</dbReference>
<protein>
    <submittedName>
        <fullName evidence="4">Phosphate-binding protein PstS</fullName>
    </submittedName>
</protein>
<dbReference type="SUPFAM" id="SSF53850">
    <property type="entry name" value="Periplasmic binding protein-like II"/>
    <property type="match status" value="1"/>
</dbReference>
<evidence type="ECO:0000313" key="4">
    <source>
        <dbReference type="EMBL" id="GAF02964.1"/>
    </source>
</evidence>
<dbReference type="STRING" id="869213.GCA_000517085_02386"/>
<feature type="chain" id="PRO_5004907395" evidence="2">
    <location>
        <begin position="27"/>
        <end position="315"/>
    </location>
</feature>
<proteinExistence type="predicted"/>
<dbReference type="OrthoDB" id="1082996at2"/>
<evidence type="ECO:0000259" key="3">
    <source>
        <dbReference type="Pfam" id="PF12849"/>
    </source>
</evidence>
<gene>
    <name evidence="4" type="ORF">JCM21142_41615</name>
</gene>
<keyword evidence="1 2" id="KW-0732">Signal</keyword>
<dbReference type="RefSeq" id="WP_027471998.1">
    <property type="nucleotide sequence ID" value="NZ_BAMD01000016.1"/>
</dbReference>
<dbReference type="Proteomes" id="UP000019402">
    <property type="component" value="Unassembled WGS sequence"/>
</dbReference>
<dbReference type="EMBL" id="BAMD01000016">
    <property type="protein sequence ID" value="GAF02964.1"/>
    <property type="molecule type" value="Genomic_DNA"/>
</dbReference>
<dbReference type="Gene3D" id="3.40.190.10">
    <property type="entry name" value="Periplasmic binding protein-like II"/>
    <property type="match status" value="2"/>
</dbReference>
<dbReference type="PANTHER" id="PTHR30570">
    <property type="entry name" value="PERIPLASMIC PHOSPHATE BINDING COMPONENT OF PHOSPHATE ABC TRANSPORTER"/>
    <property type="match status" value="1"/>
</dbReference>
<keyword evidence="5" id="KW-1185">Reference proteome</keyword>
<evidence type="ECO:0000313" key="5">
    <source>
        <dbReference type="Proteomes" id="UP000019402"/>
    </source>
</evidence>
<sequence>MKKTKSISITLLSLILISACSSQSSKNNTINISGAFALYPLVVKWSEEYQKTHPDIRFNISGGGAGKGMADALSGAVDLGMFSREITPSEMEKGVWWVSLCTDAVVPTISKRNPYLDSLKKRGLTKAEFKAIFITKSISSWDALLAKPSQHEISVYTRSDACGAAETWAKYLGTHQENIKGIGIYGDPGLAEAVSKDPAGIAFNNTIFAYNINTGKKQPGIELIPIDINENGKIDAEEDCYNTFCDILQAIANGIYPAPPARQLYFVANGKPPEKTTCDFIKWTLTEGQAYVKEAGYVPMSDILVKQSLKKLNAQ</sequence>
<evidence type="ECO:0000256" key="1">
    <source>
        <dbReference type="ARBA" id="ARBA00022729"/>
    </source>
</evidence>
<name>W7YKS6_9BACT</name>
<organism evidence="4 5">
    <name type="scientific">Saccharicrinis fermentans DSM 9555 = JCM 21142</name>
    <dbReference type="NCBI Taxonomy" id="869213"/>
    <lineage>
        <taxon>Bacteria</taxon>
        <taxon>Pseudomonadati</taxon>
        <taxon>Bacteroidota</taxon>
        <taxon>Bacteroidia</taxon>
        <taxon>Marinilabiliales</taxon>
        <taxon>Marinilabiliaceae</taxon>
        <taxon>Saccharicrinis</taxon>
    </lineage>
</organism>
<dbReference type="AlphaFoldDB" id="W7YKS6"/>
<comment type="caution">
    <text evidence="4">The sequence shown here is derived from an EMBL/GenBank/DDBJ whole genome shotgun (WGS) entry which is preliminary data.</text>
</comment>
<feature type="signal peptide" evidence="2">
    <location>
        <begin position="1"/>
        <end position="26"/>
    </location>
</feature>
<dbReference type="InterPro" id="IPR050811">
    <property type="entry name" value="Phosphate_ABC_transporter"/>
</dbReference>
<reference evidence="4 5" key="1">
    <citation type="journal article" date="2014" name="Genome Announc.">
        <title>Draft Genome Sequence of Cytophaga fermentans JCM 21142T, a Facultative Anaerobe Isolated from Marine Mud.</title>
        <authorList>
            <person name="Starns D."/>
            <person name="Oshima K."/>
            <person name="Suda W."/>
            <person name="Iino T."/>
            <person name="Yuki M."/>
            <person name="Inoue J."/>
            <person name="Kitamura K."/>
            <person name="Iida T."/>
            <person name="Darby A."/>
            <person name="Hattori M."/>
            <person name="Ohkuma M."/>
        </authorList>
    </citation>
    <scope>NUCLEOTIDE SEQUENCE [LARGE SCALE GENOMIC DNA]</scope>
    <source>
        <strain evidence="4 5">JCM 21142</strain>
    </source>
</reference>
<dbReference type="Pfam" id="PF12849">
    <property type="entry name" value="PBP_like_2"/>
    <property type="match status" value="1"/>
</dbReference>